<evidence type="ECO:0000313" key="2">
    <source>
        <dbReference type="Proteomes" id="UP000179243"/>
    </source>
</evidence>
<name>A0A1F7F2N8_UNCRA</name>
<dbReference type="Proteomes" id="UP000179243">
    <property type="component" value="Unassembled WGS sequence"/>
</dbReference>
<gene>
    <name evidence="1" type="ORF">A2519_19125</name>
</gene>
<reference evidence="1 2" key="1">
    <citation type="journal article" date="2016" name="Nat. Commun.">
        <title>Thousands of microbial genomes shed light on interconnected biogeochemical processes in an aquifer system.</title>
        <authorList>
            <person name="Anantharaman K."/>
            <person name="Brown C.T."/>
            <person name="Hug L.A."/>
            <person name="Sharon I."/>
            <person name="Castelle C.J."/>
            <person name="Probst A.J."/>
            <person name="Thomas B.C."/>
            <person name="Singh A."/>
            <person name="Wilkins M.J."/>
            <person name="Karaoz U."/>
            <person name="Brodie E.L."/>
            <person name="Williams K.H."/>
            <person name="Hubbard S.S."/>
            <person name="Banfield J.F."/>
        </authorList>
    </citation>
    <scope>NUCLEOTIDE SEQUENCE [LARGE SCALE GENOMIC DNA]</scope>
</reference>
<dbReference type="EMBL" id="MFYX01000137">
    <property type="protein sequence ID" value="OGK00929.1"/>
    <property type="molecule type" value="Genomic_DNA"/>
</dbReference>
<comment type="caution">
    <text evidence="1">The sequence shown here is derived from an EMBL/GenBank/DDBJ whole genome shotgun (WGS) entry which is preliminary data.</text>
</comment>
<organism evidence="1 2">
    <name type="scientific">Candidatus Raymondbacteria bacterium RIFOXYD12_FULL_49_13</name>
    <dbReference type="NCBI Taxonomy" id="1817890"/>
    <lineage>
        <taxon>Bacteria</taxon>
        <taxon>Raymondiibacteriota</taxon>
    </lineage>
</organism>
<accession>A0A1F7F2N8</accession>
<sequence>MSDPQMIMIWHEINPNAVERIGEDEFVVVSAGGNRASGVATRVVELYEIFLAGDGRTLTRESRKVLARGPASAGDSEEAAEPTLARIRDAWHLVYVGASQKGKLNTVMAATGSFNPDAPLPPKL</sequence>
<dbReference type="AlphaFoldDB" id="A0A1F7F2N8"/>
<proteinExistence type="predicted"/>
<protein>
    <submittedName>
        <fullName evidence="1">Uncharacterized protein</fullName>
    </submittedName>
</protein>
<evidence type="ECO:0000313" key="1">
    <source>
        <dbReference type="EMBL" id="OGK00929.1"/>
    </source>
</evidence>